<dbReference type="AlphaFoldDB" id="A0A0A9AVG2"/>
<organism evidence="2">
    <name type="scientific">Arundo donax</name>
    <name type="common">Giant reed</name>
    <name type="synonym">Donax arundinaceus</name>
    <dbReference type="NCBI Taxonomy" id="35708"/>
    <lineage>
        <taxon>Eukaryota</taxon>
        <taxon>Viridiplantae</taxon>
        <taxon>Streptophyta</taxon>
        <taxon>Embryophyta</taxon>
        <taxon>Tracheophyta</taxon>
        <taxon>Spermatophyta</taxon>
        <taxon>Magnoliopsida</taxon>
        <taxon>Liliopsida</taxon>
        <taxon>Poales</taxon>
        <taxon>Poaceae</taxon>
        <taxon>PACMAD clade</taxon>
        <taxon>Arundinoideae</taxon>
        <taxon>Arundineae</taxon>
        <taxon>Arundo</taxon>
    </lineage>
</organism>
<evidence type="ECO:0000256" key="1">
    <source>
        <dbReference type="SAM" id="MobiDB-lite"/>
    </source>
</evidence>
<proteinExistence type="predicted"/>
<sequence>MTDMTVQGSLPFLGCPPRLGASDPRRRDQVP</sequence>
<evidence type="ECO:0000313" key="2">
    <source>
        <dbReference type="EMBL" id="JAD51067.1"/>
    </source>
</evidence>
<protein>
    <submittedName>
        <fullName evidence="2">Uncharacterized protein</fullName>
    </submittedName>
</protein>
<accession>A0A0A9AVG2</accession>
<reference evidence="2" key="1">
    <citation type="submission" date="2014-09" db="EMBL/GenBank/DDBJ databases">
        <authorList>
            <person name="Magalhaes I.L.F."/>
            <person name="Oliveira U."/>
            <person name="Santos F.R."/>
            <person name="Vidigal T.H.D.A."/>
            <person name="Brescovit A.D."/>
            <person name="Santos A.J."/>
        </authorList>
    </citation>
    <scope>NUCLEOTIDE SEQUENCE</scope>
    <source>
        <tissue evidence="2">Shoot tissue taken approximately 20 cm above the soil surface</tissue>
    </source>
</reference>
<name>A0A0A9AVG2_ARUDO</name>
<feature type="region of interest" description="Disordered" evidence="1">
    <location>
        <begin position="1"/>
        <end position="31"/>
    </location>
</feature>
<reference evidence="2" key="2">
    <citation type="journal article" date="2015" name="Data Brief">
        <title>Shoot transcriptome of the giant reed, Arundo donax.</title>
        <authorList>
            <person name="Barrero R.A."/>
            <person name="Guerrero F.D."/>
            <person name="Moolhuijzen P."/>
            <person name="Goolsby J.A."/>
            <person name="Tidwell J."/>
            <person name="Bellgard S.E."/>
            <person name="Bellgard M.I."/>
        </authorList>
    </citation>
    <scope>NUCLEOTIDE SEQUENCE</scope>
    <source>
        <tissue evidence="2">Shoot tissue taken approximately 20 cm above the soil surface</tissue>
    </source>
</reference>
<dbReference type="EMBL" id="GBRH01246828">
    <property type="protein sequence ID" value="JAD51067.1"/>
    <property type="molecule type" value="Transcribed_RNA"/>
</dbReference>